<dbReference type="RefSeq" id="WP_005673898.1">
    <property type="nucleotide sequence ID" value="NZ_CP146288.1"/>
</dbReference>
<dbReference type="Proteomes" id="UP000011021">
    <property type="component" value="Unassembled WGS sequence"/>
</dbReference>
<protein>
    <submittedName>
        <fullName evidence="4">Putative RNA chaperone Hfq</fullName>
    </submittedName>
</protein>
<dbReference type="AlphaFoldDB" id="E7RY23"/>
<dbReference type="GO" id="GO:0006355">
    <property type="term" value="P:regulation of DNA-templated transcription"/>
    <property type="evidence" value="ECO:0007669"/>
    <property type="project" value="InterPro"/>
</dbReference>
<keyword evidence="2" id="KW-0346">Stress response</keyword>
<dbReference type="GO" id="GO:0043487">
    <property type="term" value="P:regulation of RNA stability"/>
    <property type="evidence" value="ECO:0007669"/>
    <property type="project" value="TreeGrafter"/>
</dbReference>
<organism evidence="4 5">
    <name type="scientific">Lautropia mirabilis ATCC 51599</name>
    <dbReference type="NCBI Taxonomy" id="887898"/>
    <lineage>
        <taxon>Bacteria</taxon>
        <taxon>Pseudomonadati</taxon>
        <taxon>Pseudomonadota</taxon>
        <taxon>Betaproteobacteria</taxon>
        <taxon>Burkholderiales</taxon>
        <taxon>Burkholderiaceae</taxon>
        <taxon>Lautropia</taxon>
    </lineage>
</organism>
<feature type="compositionally biased region" description="Low complexity" evidence="3">
    <location>
        <begin position="14"/>
        <end position="43"/>
    </location>
</feature>
<dbReference type="EMBL" id="AEQP01000010">
    <property type="protein sequence ID" value="EFV94847.1"/>
    <property type="molecule type" value="Genomic_DNA"/>
</dbReference>
<name>E7RY23_9BURK</name>
<dbReference type="GO" id="GO:0003723">
    <property type="term" value="F:RNA binding"/>
    <property type="evidence" value="ECO:0007669"/>
    <property type="project" value="UniProtKB-KW"/>
</dbReference>
<dbReference type="InterPro" id="IPR005001">
    <property type="entry name" value="Hfq"/>
</dbReference>
<dbReference type="Pfam" id="PF17209">
    <property type="entry name" value="Hfq"/>
    <property type="match status" value="1"/>
</dbReference>
<dbReference type="STRING" id="887898.HMPREF0551_1594"/>
<proteinExistence type="predicted"/>
<dbReference type="GO" id="GO:0005829">
    <property type="term" value="C:cytosol"/>
    <property type="evidence" value="ECO:0007669"/>
    <property type="project" value="TreeGrafter"/>
</dbReference>
<dbReference type="GO" id="GO:0045974">
    <property type="term" value="P:regulation of translation, ncRNA-mediated"/>
    <property type="evidence" value="ECO:0007669"/>
    <property type="project" value="TreeGrafter"/>
</dbReference>
<feature type="compositionally biased region" description="Basic and acidic residues" evidence="3">
    <location>
        <begin position="171"/>
        <end position="183"/>
    </location>
</feature>
<dbReference type="Gene3D" id="2.30.30.100">
    <property type="match status" value="1"/>
</dbReference>
<dbReference type="SUPFAM" id="SSF50182">
    <property type="entry name" value="Sm-like ribonucleoproteins"/>
    <property type="match status" value="1"/>
</dbReference>
<comment type="caution">
    <text evidence="4">The sequence shown here is derived from an EMBL/GenBank/DDBJ whole genome shotgun (WGS) entry which is preliminary data.</text>
</comment>
<evidence type="ECO:0000256" key="3">
    <source>
        <dbReference type="SAM" id="MobiDB-lite"/>
    </source>
</evidence>
<sequence length="223" mass="23784">MSGSDAAELNAESAAPEPVAQATTAAEEAAPSSSQSPSGTAEGPSSDSPLINQQFSTLNSLRRARTWVDVYLVTGTCLHGQIRSFDSNMLLLQTRSGDVALYHHAVSSVMRAQKRGGSAKASSRKPVRGNVRPAVVRQADGVDQSRRPEGEGAPMRTWRQPAIESPARPRVEINREAGGRIEGSRLTASRPGVAPRRPAAPPAGVVVVRHKRVRTIVKPEDEQ</sequence>
<evidence type="ECO:0000313" key="5">
    <source>
        <dbReference type="Proteomes" id="UP000011021"/>
    </source>
</evidence>
<accession>E7RY23</accession>
<dbReference type="HOGENOM" id="CLU_1238904_0_0_4"/>
<dbReference type="PANTHER" id="PTHR34772:SF1">
    <property type="entry name" value="RNA-BINDING PROTEIN HFQ"/>
    <property type="match status" value="1"/>
</dbReference>
<evidence type="ECO:0000256" key="2">
    <source>
        <dbReference type="ARBA" id="ARBA00023016"/>
    </source>
</evidence>
<evidence type="ECO:0000256" key="1">
    <source>
        <dbReference type="ARBA" id="ARBA00022884"/>
    </source>
</evidence>
<keyword evidence="1" id="KW-0694">RNA-binding</keyword>
<dbReference type="InterPro" id="IPR010920">
    <property type="entry name" value="LSM_dom_sf"/>
</dbReference>
<evidence type="ECO:0000313" key="4">
    <source>
        <dbReference type="EMBL" id="EFV94847.1"/>
    </source>
</evidence>
<gene>
    <name evidence="4" type="ORF">HMPREF0551_1594</name>
</gene>
<keyword evidence="5" id="KW-1185">Reference proteome</keyword>
<feature type="region of interest" description="Disordered" evidence="3">
    <location>
        <begin position="171"/>
        <end position="204"/>
    </location>
</feature>
<dbReference type="PANTHER" id="PTHR34772">
    <property type="entry name" value="RNA-BINDING PROTEIN HFQ"/>
    <property type="match status" value="1"/>
</dbReference>
<feature type="region of interest" description="Disordered" evidence="3">
    <location>
        <begin position="1"/>
        <end position="52"/>
    </location>
</feature>
<reference evidence="4 5" key="1">
    <citation type="submission" date="2010-12" db="EMBL/GenBank/DDBJ databases">
        <authorList>
            <person name="Muzny D."/>
            <person name="Qin X."/>
            <person name="Deng J."/>
            <person name="Jiang H."/>
            <person name="Liu Y."/>
            <person name="Qu J."/>
            <person name="Song X.-Z."/>
            <person name="Zhang L."/>
            <person name="Thornton R."/>
            <person name="Coyle M."/>
            <person name="Francisco L."/>
            <person name="Jackson L."/>
            <person name="Javaid M."/>
            <person name="Korchina V."/>
            <person name="Kovar C."/>
            <person name="Mata R."/>
            <person name="Mathew T."/>
            <person name="Ngo R."/>
            <person name="Nguyen L."/>
            <person name="Nguyen N."/>
            <person name="Okwuonu G."/>
            <person name="Ongeri F."/>
            <person name="Pham C."/>
            <person name="Simmons D."/>
            <person name="Wilczek-Boney K."/>
            <person name="Hale W."/>
            <person name="Jakkamsetti A."/>
            <person name="Pham P."/>
            <person name="Ruth R."/>
            <person name="San Lucas F."/>
            <person name="Warren J."/>
            <person name="Zhang J."/>
            <person name="Zhao Z."/>
            <person name="Zhou C."/>
            <person name="Zhu D."/>
            <person name="Lee S."/>
            <person name="Bess C."/>
            <person name="Blankenburg K."/>
            <person name="Forbes L."/>
            <person name="Fu Q."/>
            <person name="Gubbala S."/>
            <person name="Hirani K."/>
            <person name="Jayaseelan J.C."/>
            <person name="Lara F."/>
            <person name="Munidasa M."/>
            <person name="Palculict T."/>
            <person name="Patil S."/>
            <person name="Pu L.-L."/>
            <person name="Saada N."/>
            <person name="Tang L."/>
            <person name="Weissenberger G."/>
            <person name="Zhu Y."/>
            <person name="Hemphill L."/>
            <person name="Shang Y."/>
            <person name="Youmans B."/>
            <person name="Ayvaz T."/>
            <person name="Ross M."/>
            <person name="Santibanez J."/>
            <person name="Aqrawi P."/>
            <person name="Gross S."/>
            <person name="Joshi V."/>
            <person name="Fowler G."/>
            <person name="Nazareth L."/>
            <person name="Reid J."/>
            <person name="Worley K."/>
            <person name="Petrosino J."/>
            <person name="Highlander S."/>
            <person name="Gibbs R."/>
        </authorList>
    </citation>
    <scope>NUCLEOTIDE SEQUENCE [LARGE SCALE GENOMIC DNA]</scope>
    <source>
        <strain evidence="4 5">ATCC 51599</strain>
    </source>
</reference>
<feature type="compositionally biased region" description="Low complexity" evidence="3">
    <location>
        <begin position="190"/>
        <end position="204"/>
    </location>
</feature>